<proteinExistence type="predicted"/>
<comment type="caution">
    <text evidence="1">The sequence shown here is derived from an EMBL/GenBank/DDBJ whole genome shotgun (WGS) entry which is preliminary data.</text>
</comment>
<reference evidence="1 2" key="1">
    <citation type="submission" date="2019-03" db="EMBL/GenBank/DDBJ databases">
        <title>Genomic Encyclopedia of Type Strains, Phase IV (KMG-IV): sequencing the most valuable type-strain genomes for metagenomic binning, comparative biology and taxonomic classification.</title>
        <authorList>
            <person name="Goeker M."/>
        </authorList>
    </citation>
    <scope>NUCLEOTIDE SEQUENCE [LARGE SCALE GENOMIC DNA]</scope>
    <source>
        <strain evidence="1 2">DSM 23344</strain>
    </source>
</reference>
<dbReference type="EMBL" id="SLWX01000010">
    <property type="protein sequence ID" value="TCO75118.1"/>
    <property type="molecule type" value="Genomic_DNA"/>
</dbReference>
<dbReference type="Proteomes" id="UP000294980">
    <property type="component" value="Unassembled WGS sequence"/>
</dbReference>
<keyword evidence="2" id="KW-1185">Reference proteome</keyword>
<evidence type="ECO:0000313" key="1">
    <source>
        <dbReference type="EMBL" id="TCO75118.1"/>
    </source>
</evidence>
<dbReference type="Pfam" id="PF10722">
    <property type="entry name" value="YbjN"/>
    <property type="match status" value="1"/>
</dbReference>
<sequence length="164" mass="17935">MHFAPATPMTGLKKPDRKQLEAWLADSHVTFDHCGDCEGLHLAALQSVDGVIDSRIFLEHWGILFTTELEIRPMAMLAVCADLGRLNMNYPTLKVFLDIVDDATPQLVIAGTLPMGAGLSEAQCAHFVSTTMEGTRELAAECLALDYLFPEGKSERAPPSRALH</sequence>
<evidence type="ECO:0000313" key="2">
    <source>
        <dbReference type="Proteomes" id="UP000294980"/>
    </source>
</evidence>
<dbReference type="AlphaFoldDB" id="A0A4R2KXX7"/>
<dbReference type="InterPro" id="IPR019660">
    <property type="entry name" value="Put_sensory_transdc_reg_YbjN"/>
</dbReference>
<protein>
    <submittedName>
        <fullName evidence="1">Putative sensory transduction regulator</fullName>
    </submittedName>
</protein>
<accession>A0A4R2KXX7</accession>
<gene>
    <name evidence="1" type="ORF">EV688_11073</name>
</gene>
<name>A0A4R2KXX7_9GAMM</name>
<organism evidence="1 2">
    <name type="scientific">Chromatocurvus halotolerans</name>
    <dbReference type="NCBI Taxonomy" id="1132028"/>
    <lineage>
        <taxon>Bacteria</taxon>
        <taxon>Pseudomonadati</taxon>
        <taxon>Pseudomonadota</taxon>
        <taxon>Gammaproteobacteria</taxon>
        <taxon>Cellvibrionales</taxon>
        <taxon>Halieaceae</taxon>
        <taxon>Chromatocurvus</taxon>
    </lineage>
</organism>